<dbReference type="GO" id="GO:0043565">
    <property type="term" value="F:sequence-specific DNA binding"/>
    <property type="evidence" value="ECO:0007669"/>
    <property type="project" value="InterPro"/>
</dbReference>
<evidence type="ECO:0000259" key="8">
    <source>
        <dbReference type="PROSITE" id="PS50112"/>
    </source>
</evidence>
<evidence type="ECO:0000256" key="3">
    <source>
        <dbReference type="ARBA" id="ARBA00022833"/>
    </source>
</evidence>
<keyword evidence="11" id="KW-1185">Reference proteome</keyword>
<dbReference type="CDD" id="cd00130">
    <property type="entry name" value="PAS"/>
    <property type="match status" value="1"/>
</dbReference>
<feature type="domain" description="PAS" evidence="8">
    <location>
        <begin position="89"/>
        <end position="142"/>
    </location>
</feature>
<feature type="region of interest" description="Disordered" evidence="7">
    <location>
        <begin position="336"/>
        <end position="674"/>
    </location>
</feature>
<feature type="compositionally biased region" description="Basic and acidic residues" evidence="7">
    <location>
        <begin position="655"/>
        <end position="668"/>
    </location>
</feature>
<dbReference type="OMA" id="VGQTRCY"/>
<organism evidence="11">
    <name type="scientific">Schizophyllum commune (strain H4-8 / FGSC 9210)</name>
    <name type="common">Split gill fungus</name>
    <dbReference type="NCBI Taxonomy" id="578458"/>
    <lineage>
        <taxon>Eukaryota</taxon>
        <taxon>Fungi</taxon>
        <taxon>Dikarya</taxon>
        <taxon>Basidiomycota</taxon>
        <taxon>Agaricomycotina</taxon>
        <taxon>Agaricomycetes</taxon>
        <taxon>Agaricomycetidae</taxon>
        <taxon>Agaricales</taxon>
        <taxon>Schizophyllaceae</taxon>
        <taxon>Schizophyllum</taxon>
    </lineage>
</organism>
<dbReference type="VEuPathDB" id="FungiDB:SCHCODRAFT_02625438"/>
<dbReference type="HOGENOM" id="CLU_016009_0_0_1"/>
<dbReference type="PROSITE" id="PS50114">
    <property type="entry name" value="GATA_ZN_FINGER_2"/>
    <property type="match status" value="1"/>
</dbReference>
<dbReference type="Gene3D" id="3.30.50.10">
    <property type="entry name" value="Erythroid Transcription Factor GATA-1, subunit A"/>
    <property type="match status" value="1"/>
</dbReference>
<sequence length="674" mass="72737">MPADAPSDVSPRNVPVWEVCQHFARNSLLWASRTPLSPFGLLLITNIIGVEPFTDTLSHPAAMSRAQTATSQPAPALPKVGETRCYWALLSADLQFIYLDPTFASHLEQQAEQLVGKSLLQFVHPDEQASAKQDLGSVLDSRTLHGSVTRVRFSRLAYVRKQLGSEGDIKVAATDSDYMPVDIVINWAAEGLVLCFIHSIVEQEPGKDNDEGSNPNWCGTPVMTLDHFQLLFRRLLVCVPQAGSGIRVFQILSNQQERQLMLSWPPDQGHGPMGRDFSRLAEKVAMGGSPGETDAKTSCTRRFRSMQTMPGIGADVESIFIPHGSIVFACHKVNAPSRTSSTPTSMQAYGQTAYAPPQPPYYDQNHGYGAQPPLAVNPPPGTYLPPSQPNSATPDPYSSPRWAQPGQWQGQSQPPPSSAPSSSIDHQRAGTYPPQGQPWPTSQPAYPPAGDAEGRPLSPGDEVPPPKRRVSPGQTRESSASRSNSGASSNRPMGVLKCSSCKTTSSPEWRKGPSGKKELCNACGLRFARSRAKKEGHVQAKKRKEKGIIKRDSATPPAGFRRYDDGSTEGYTQPPQHGPPVEMSPAPSSAGSVGSVNSVNFVHYSPAPNSQEPPRTPYAPYYAGVTSPLATQPPVGGAYETGRTSPGQILAPSSFERDRERDAPEQRRSVVGGA</sequence>
<evidence type="ECO:0008006" key="12">
    <source>
        <dbReference type="Google" id="ProtNLM"/>
    </source>
</evidence>
<dbReference type="STRING" id="578458.D8Q5J7"/>
<dbReference type="InParanoid" id="D8Q5J7"/>
<feature type="compositionally biased region" description="Polar residues" evidence="7">
    <location>
        <begin position="336"/>
        <end position="346"/>
    </location>
</feature>
<dbReference type="SMART" id="SM00401">
    <property type="entry name" value="ZnF_GATA"/>
    <property type="match status" value="1"/>
</dbReference>
<evidence type="ECO:0000313" key="11">
    <source>
        <dbReference type="Proteomes" id="UP000007431"/>
    </source>
</evidence>
<feature type="compositionally biased region" description="Low complexity" evidence="7">
    <location>
        <begin position="478"/>
        <end position="491"/>
    </location>
</feature>
<dbReference type="Pfam" id="PF00320">
    <property type="entry name" value="GATA"/>
    <property type="match status" value="1"/>
</dbReference>
<keyword evidence="4" id="KW-0805">Transcription regulation</keyword>
<dbReference type="InterPro" id="IPR013088">
    <property type="entry name" value="Znf_NHR/GATA"/>
</dbReference>
<evidence type="ECO:0000256" key="7">
    <source>
        <dbReference type="SAM" id="MobiDB-lite"/>
    </source>
</evidence>
<dbReference type="PANTHER" id="PTHR47172:SF24">
    <property type="entry name" value="GATA ZINC FINGER DOMAIN-CONTAINING PROTEIN 14-RELATED"/>
    <property type="match status" value="1"/>
</dbReference>
<dbReference type="Proteomes" id="UP000007431">
    <property type="component" value="Unassembled WGS sequence"/>
</dbReference>
<keyword evidence="2 6" id="KW-0863">Zinc-finger</keyword>
<evidence type="ECO:0000256" key="6">
    <source>
        <dbReference type="PROSITE-ProRule" id="PRU00094"/>
    </source>
</evidence>
<evidence type="ECO:0000256" key="5">
    <source>
        <dbReference type="ARBA" id="ARBA00023163"/>
    </source>
</evidence>
<evidence type="ECO:0000256" key="2">
    <source>
        <dbReference type="ARBA" id="ARBA00022771"/>
    </source>
</evidence>
<dbReference type="InterPro" id="IPR000014">
    <property type="entry name" value="PAS"/>
</dbReference>
<dbReference type="AlphaFoldDB" id="D8Q5J7"/>
<dbReference type="EMBL" id="GL377306">
    <property type="protein sequence ID" value="EFI96978.1"/>
    <property type="molecule type" value="Genomic_DNA"/>
</dbReference>
<dbReference type="GO" id="GO:0008270">
    <property type="term" value="F:zinc ion binding"/>
    <property type="evidence" value="ECO:0007669"/>
    <property type="project" value="UniProtKB-KW"/>
</dbReference>
<evidence type="ECO:0000256" key="1">
    <source>
        <dbReference type="ARBA" id="ARBA00022723"/>
    </source>
</evidence>
<dbReference type="eggNOG" id="ENOG502RZU5">
    <property type="taxonomic scope" value="Eukaryota"/>
</dbReference>
<dbReference type="CDD" id="cd00202">
    <property type="entry name" value="ZnF_GATA"/>
    <property type="match status" value="1"/>
</dbReference>
<feature type="compositionally biased region" description="Pro residues" evidence="7">
    <location>
        <begin position="375"/>
        <end position="388"/>
    </location>
</feature>
<keyword evidence="3" id="KW-0862">Zinc</keyword>
<dbReference type="InterPro" id="IPR035965">
    <property type="entry name" value="PAS-like_dom_sf"/>
</dbReference>
<feature type="domain" description="GATA-type" evidence="9">
    <location>
        <begin position="496"/>
        <end position="551"/>
    </location>
</feature>
<feature type="compositionally biased region" description="Low complexity" evidence="7">
    <location>
        <begin position="584"/>
        <end position="600"/>
    </location>
</feature>
<gene>
    <name evidence="10" type="ORF">SCHCODRAFT_257247</name>
</gene>
<dbReference type="Gene3D" id="3.30.450.20">
    <property type="entry name" value="PAS domain"/>
    <property type="match status" value="1"/>
</dbReference>
<name>D8Q5J7_SCHCM</name>
<feature type="compositionally biased region" description="Low complexity" evidence="7">
    <location>
        <begin position="402"/>
        <end position="412"/>
    </location>
</feature>
<reference evidence="10 11" key="1">
    <citation type="journal article" date="2010" name="Nat. Biotechnol.">
        <title>Genome sequence of the model mushroom Schizophyllum commune.</title>
        <authorList>
            <person name="Ohm R.A."/>
            <person name="de Jong J.F."/>
            <person name="Lugones L.G."/>
            <person name="Aerts A."/>
            <person name="Kothe E."/>
            <person name="Stajich J.E."/>
            <person name="de Vries R.P."/>
            <person name="Record E."/>
            <person name="Levasseur A."/>
            <person name="Baker S.E."/>
            <person name="Bartholomew K.A."/>
            <person name="Coutinho P.M."/>
            <person name="Erdmann S."/>
            <person name="Fowler T.J."/>
            <person name="Gathman A.C."/>
            <person name="Lombard V."/>
            <person name="Henrissat B."/>
            <person name="Knabe N."/>
            <person name="Kuees U."/>
            <person name="Lilly W.W."/>
            <person name="Lindquist E."/>
            <person name="Lucas S."/>
            <person name="Magnuson J.K."/>
            <person name="Piumi F."/>
            <person name="Raudaskoski M."/>
            <person name="Salamov A."/>
            <person name="Schmutz J."/>
            <person name="Schwarze F.W.M.R."/>
            <person name="vanKuyk P.A."/>
            <person name="Horton J.S."/>
            <person name="Grigoriev I.V."/>
            <person name="Woesten H.A.B."/>
        </authorList>
    </citation>
    <scope>NUCLEOTIDE SEQUENCE [LARGE SCALE GENOMIC DNA]</scope>
    <source>
        <strain evidence="11">H4-8 / FGSC 9210</strain>
    </source>
</reference>
<evidence type="ECO:0000313" key="10">
    <source>
        <dbReference type="EMBL" id="EFI96978.1"/>
    </source>
</evidence>
<keyword evidence="1" id="KW-0479">Metal-binding</keyword>
<feature type="compositionally biased region" description="Basic and acidic residues" evidence="7">
    <location>
        <begin position="508"/>
        <end position="519"/>
    </location>
</feature>
<accession>D8Q5J7</accession>
<dbReference type="PROSITE" id="PS00344">
    <property type="entry name" value="GATA_ZN_FINGER_1"/>
    <property type="match status" value="1"/>
</dbReference>
<dbReference type="InterPro" id="IPR000679">
    <property type="entry name" value="Znf_GATA"/>
</dbReference>
<dbReference type="SUPFAM" id="SSF57716">
    <property type="entry name" value="Glucocorticoid receptor-like (DNA-binding domain)"/>
    <property type="match status" value="1"/>
</dbReference>
<evidence type="ECO:0000259" key="9">
    <source>
        <dbReference type="PROSITE" id="PS50114"/>
    </source>
</evidence>
<evidence type="ECO:0000256" key="4">
    <source>
        <dbReference type="ARBA" id="ARBA00023015"/>
    </source>
</evidence>
<proteinExistence type="predicted"/>
<keyword evidence="5" id="KW-0804">Transcription</keyword>
<dbReference type="PROSITE" id="PS50112">
    <property type="entry name" value="PAS"/>
    <property type="match status" value="1"/>
</dbReference>
<dbReference type="GO" id="GO:0006355">
    <property type="term" value="P:regulation of DNA-templated transcription"/>
    <property type="evidence" value="ECO:0007669"/>
    <property type="project" value="InterPro"/>
</dbReference>
<dbReference type="SUPFAM" id="SSF55785">
    <property type="entry name" value="PYP-like sensor domain (PAS domain)"/>
    <property type="match status" value="1"/>
</dbReference>
<dbReference type="PANTHER" id="PTHR47172">
    <property type="entry name" value="OS01G0976800 PROTEIN"/>
    <property type="match status" value="1"/>
</dbReference>
<protein>
    <recommendedName>
        <fullName evidence="12">GATA-type domain-containing protein</fullName>
    </recommendedName>
</protein>